<evidence type="ECO:0000313" key="6">
    <source>
        <dbReference type="EMBL" id="KAL0168374.1"/>
    </source>
</evidence>
<feature type="region of interest" description="Disordered" evidence="4">
    <location>
        <begin position="120"/>
        <end position="167"/>
    </location>
</feature>
<dbReference type="EC" id="3.1.26.4" evidence="2"/>
<protein>
    <recommendedName>
        <fullName evidence="2">ribonuclease H</fullName>
        <ecNumber evidence="2">3.1.26.4</ecNumber>
    </recommendedName>
</protein>
<dbReference type="Gene3D" id="3.30.70.270">
    <property type="match status" value="1"/>
</dbReference>
<dbReference type="PANTHER" id="PTHR35617">
    <property type="entry name" value="PHAGE_INTEGRASE DOMAIN-CONTAINING PROTEIN"/>
    <property type="match status" value="1"/>
</dbReference>
<evidence type="ECO:0000259" key="5">
    <source>
        <dbReference type="Pfam" id="PF00078"/>
    </source>
</evidence>
<dbReference type="InterPro" id="IPR000477">
    <property type="entry name" value="RT_dom"/>
</dbReference>
<dbReference type="InterPro" id="IPR043128">
    <property type="entry name" value="Rev_trsase/Diguanyl_cyclase"/>
</dbReference>
<dbReference type="SUPFAM" id="SSF47823">
    <property type="entry name" value="lambda integrase-like, N-terminal domain"/>
    <property type="match status" value="1"/>
</dbReference>
<comment type="similarity">
    <text evidence="1">Belongs to the beta type-B retroviral polymerase family. HERV class-II K(HML-2) pol subfamily.</text>
</comment>
<dbReference type="AlphaFoldDB" id="A0ABD0P2Q7"/>
<dbReference type="Gene3D" id="1.10.150.130">
    <property type="match status" value="1"/>
</dbReference>
<dbReference type="InterPro" id="IPR010998">
    <property type="entry name" value="Integrase_recombinase_N"/>
</dbReference>
<accession>A0ABD0P2Q7</accession>
<evidence type="ECO:0000256" key="4">
    <source>
        <dbReference type="SAM" id="MobiDB-lite"/>
    </source>
</evidence>
<evidence type="ECO:0000256" key="1">
    <source>
        <dbReference type="ARBA" id="ARBA00010879"/>
    </source>
</evidence>
<dbReference type="GO" id="GO:0004523">
    <property type="term" value="F:RNA-DNA hybrid ribonuclease activity"/>
    <property type="evidence" value="ECO:0007669"/>
    <property type="project" value="UniProtKB-EC"/>
</dbReference>
<feature type="domain" description="Reverse transcriptase" evidence="5">
    <location>
        <begin position="218"/>
        <end position="306"/>
    </location>
</feature>
<name>A0ABD0P2Q7_CIRMR</name>
<dbReference type="SUPFAM" id="SSF56672">
    <property type="entry name" value="DNA/RNA polymerases"/>
    <property type="match status" value="1"/>
</dbReference>
<sequence length="777" mass="84087">MLQVYQADLLKELDEGKEIKESDISELRRTVYGSPYGHRETSLVDPVRHEREGQGLPPGRPAVAFWTAEGSPIWGEAGRTALFGVRFFSVPSGGRSANPAGASGRSGLLRAFASVSSARRRSGAGELTTPKGVSGAASTGASCRETVIGHRTSGSNNTRGQSRETGSLSRSFGIVETTAQCVCMGPVYCRARLSHSVRRSSSAVQWGFSHSGWPRVGGKAYQYRVLPFSLALSPRTFTKCVDAALAPLRLQGIRIINYINDWLILAQMEQVAVQHRDVVLTHMKELGLRLNAKKSMLSPLQRTTYLAVVWDSTTMQARLSPARIESILTAVVCIQRDTFWSAVHETPTVVAQDQGVVPERKPAPHDQDHTAMPTCSRHVEETLVLVSGPGAGSSLLPRNASDGRVPHRLGSGHGPRGGEADLESIWPGSGGLLRDSGECAMSPLVLSDHGTDVARLRLYAFPPIALLPGALERVRRDGVSLLLVAPFWPGRVWFSGLISLLDGSPWEIPVRKDLLSQAGGSILHPRAGAVEALGVASEGAHLLAFGLSTKVVETILQSRAPSTRKLYALKWRLFTSWCGHHLQDLVSCPVGTVLEFLQDRFSAGLTHSTLKVYVAAISAYHAPLGGLSVGKNPLITRFLRGALRLRPPARPCVPSWDLSVVLEALCRPPFEPIEDISDHHLTIKTVLLLALSSLKRVGDLQALSVAPSFLDFAPGLAKAFLYPNSGYVPKVPSSTPRPVVLQAFYPPPFREPDQQKLNCMSPVRAHSCSVEEVRSAF</sequence>
<evidence type="ECO:0000313" key="7">
    <source>
        <dbReference type="Proteomes" id="UP001529510"/>
    </source>
</evidence>
<proteinExistence type="inferred from homology"/>
<keyword evidence="3" id="KW-0238">DNA-binding</keyword>
<feature type="non-terminal residue" evidence="6">
    <location>
        <position position="777"/>
    </location>
</feature>
<keyword evidence="7" id="KW-1185">Reference proteome</keyword>
<dbReference type="InterPro" id="IPR043502">
    <property type="entry name" value="DNA/RNA_pol_sf"/>
</dbReference>
<evidence type="ECO:0000256" key="3">
    <source>
        <dbReference type="ARBA" id="ARBA00023125"/>
    </source>
</evidence>
<feature type="compositionally biased region" description="Polar residues" evidence="4">
    <location>
        <begin position="152"/>
        <end position="167"/>
    </location>
</feature>
<feature type="region of interest" description="Disordered" evidence="4">
    <location>
        <begin position="395"/>
        <end position="421"/>
    </location>
</feature>
<dbReference type="CDD" id="cd03714">
    <property type="entry name" value="RT_DIRS1"/>
    <property type="match status" value="1"/>
</dbReference>
<dbReference type="EMBL" id="JAMKFB020000018">
    <property type="protein sequence ID" value="KAL0168374.1"/>
    <property type="molecule type" value="Genomic_DNA"/>
</dbReference>
<organism evidence="6 7">
    <name type="scientific">Cirrhinus mrigala</name>
    <name type="common">Mrigala</name>
    <dbReference type="NCBI Taxonomy" id="683832"/>
    <lineage>
        <taxon>Eukaryota</taxon>
        <taxon>Metazoa</taxon>
        <taxon>Chordata</taxon>
        <taxon>Craniata</taxon>
        <taxon>Vertebrata</taxon>
        <taxon>Euteleostomi</taxon>
        <taxon>Actinopterygii</taxon>
        <taxon>Neopterygii</taxon>
        <taxon>Teleostei</taxon>
        <taxon>Ostariophysi</taxon>
        <taxon>Cypriniformes</taxon>
        <taxon>Cyprinidae</taxon>
        <taxon>Labeoninae</taxon>
        <taxon>Labeonini</taxon>
        <taxon>Cirrhinus</taxon>
    </lineage>
</organism>
<comment type="caution">
    <text evidence="6">The sequence shown here is derived from an EMBL/GenBank/DDBJ whole genome shotgun (WGS) entry which is preliminary data.</text>
</comment>
<evidence type="ECO:0000256" key="2">
    <source>
        <dbReference type="ARBA" id="ARBA00012180"/>
    </source>
</evidence>
<dbReference type="GO" id="GO:0003677">
    <property type="term" value="F:DNA binding"/>
    <property type="evidence" value="ECO:0007669"/>
    <property type="project" value="UniProtKB-KW"/>
</dbReference>
<dbReference type="Proteomes" id="UP001529510">
    <property type="component" value="Unassembled WGS sequence"/>
</dbReference>
<reference evidence="6 7" key="1">
    <citation type="submission" date="2024-05" db="EMBL/GenBank/DDBJ databases">
        <title>Genome sequencing and assembly of Indian major carp, Cirrhinus mrigala (Hamilton, 1822).</title>
        <authorList>
            <person name="Mohindra V."/>
            <person name="Chowdhury L.M."/>
            <person name="Lal K."/>
            <person name="Jena J.K."/>
        </authorList>
    </citation>
    <scope>NUCLEOTIDE SEQUENCE [LARGE SCALE GENOMIC DNA]</scope>
    <source>
        <strain evidence="6">CM1030</strain>
        <tissue evidence="6">Blood</tissue>
    </source>
</reference>
<dbReference type="Pfam" id="PF00078">
    <property type="entry name" value="RVT_1"/>
    <property type="match status" value="1"/>
</dbReference>
<dbReference type="PANTHER" id="PTHR35617:SF3">
    <property type="entry name" value="CORE-BINDING (CB) DOMAIN-CONTAINING PROTEIN"/>
    <property type="match status" value="1"/>
</dbReference>
<gene>
    <name evidence="6" type="ORF">M9458_036596</name>
</gene>